<accession>A0A4Z0D9G1</accession>
<dbReference type="GO" id="GO:0006730">
    <property type="term" value="P:one-carbon metabolic process"/>
    <property type="evidence" value="ECO:0007669"/>
    <property type="project" value="UniProtKB-KW"/>
</dbReference>
<comment type="similarity">
    <text evidence="2">Belongs to the dihydrofolate reductase family.</text>
</comment>
<dbReference type="GO" id="GO:0050661">
    <property type="term" value="F:NADP binding"/>
    <property type="evidence" value="ECO:0007669"/>
    <property type="project" value="InterPro"/>
</dbReference>
<evidence type="ECO:0000256" key="5">
    <source>
        <dbReference type="ARBA" id="ARBA00022857"/>
    </source>
</evidence>
<keyword evidence="4" id="KW-0554">One-carbon metabolism</keyword>
<dbReference type="SUPFAM" id="SSF53597">
    <property type="entry name" value="Dihydrofolate reductase-like"/>
    <property type="match status" value="1"/>
</dbReference>
<protein>
    <recommendedName>
        <fullName evidence="3">dihydrofolate reductase</fullName>
        <ecNumber evidence="3">1.5.1.3</ecNumber>
    </recommendedName>
</protein>
<keyword evidence="5" id="KW-0521">NADP</keyword>
<dbReference type="GO" id="GO:0046655">
    <property type="term" value="P:folic acid metabolic process"/>
    <property type="evidence" value="ECO:0007669"/>
    <property type="project" value="TreeGrafter"/>
</dbReference>
<dbReference type="InterPro" id="IPR024072">
    <property type="entry name" value="DHFR-like_dom_sf"/>
</dbReference>
<dbReference type="CDD" id="cd00209">
    <property type="entry name" value="DHFR"/>
    <property type="match status" value="1"/>
</dbReference>
<gene>
    <name evidence="8" type="ORF">E4100_02760</name>
</gene>
<dbReference type="GO" id="GO:0004146">
    <property type="term" value="F:dihydrofolate reductase activity"/>
    <property type="evidence" value="ECO:0007669"/>
    <property type="project" value="UniProtKB-EC"/>
</dbReference>
<name>A0A4Z0D9G1_9FIRM</name>
<dbReference type="GO" id="GO:0046452">
    <property type="term" value="P:dihydrofolate metabolic process"/>
    <property type="evidence" value="ECO:0007669"/>
    <property type="project" value="TreeGrafter"/>
</dbReference>
<dbReference type="UniPathway" id="UPA00077">
    <property type="reaction ID" value="UER00158"/>
</dbReference>
<dbReference type="PANTHER" id="PTHR48069">
    <property type="entry name" value="DIHYDROFOLATE REDUCTASE"/>
    <property type="match status" value="1"/>
</dbReference>
<keyword evidence="9" id="KW-1185">Reference proteome</keyword>
<dbReference type="GO" id="GO:0046654">
    <property type="term" value="P:tetrahydrofolate biosynthetic process"/>
    <property type="evidence" value="ECO:0007669"/>
    <property type="project" value="UniProtKB-UniPathway"/>
</dbReference>
<dbReference type="Gene3D" id="3.40.430.10">
    <property type="entry name" value="Dihydrofolate Reductase, subunit A"/>
    <property type="match status" value="1"/>
</dbReference>
<dbReference type="RefSeq" id="WP_135270505.1">
    <property type="nucleotide sequence ID" value="NZ_SRIB01000002.1"/>
</dbReference>
<sequence>MNLIFAVDGNWRIGSNGKMLVTIEEDLHRFKRITEGHIVIMGRKTVEALPEQKPLENRTNIVITRNKNFNKEGFIVLNSLEDLFPLLKEINPNKEKEVFVAGGGTIARQLLLFSNRAYITKIFLDFPNADTFIPNLDLDPDWRVVKESEVFKENNIYYRYVDYERVRY</sequence>
<evidence type="ECO:0000256" key="1">
    <source>
        <dbReference type="ARBA" id="ARBA00004903"/>
    </source>
</evidence>
<feature type="domain" description="DHFR" evidence="7">
    <location>
        <begin position="1"/>
        <end position="165"/>
    </location>
</feature>
<dbReference type="EC" id="1.5.1.3" evidence="3"/>
<evidence type="ECO:0000313" key="9">
    <source>
        <dbReference type="Proteomes" id="UP000298381"/>
    </source>
</evidence>
<proteinExistence type="inferred from homology"/>
<dbReference type="EMBL" id="SRIB01000002">
    <property type="protein sequence ID" value="TFZ41517.1"/>
    <property type="molecule type" value="Genomic_DNA"/>
</dbReference>
<reference evidence="8 9" key="1">
    <citation type="submission" date="2019-03" db="EMBL/GenBank/DDBJ databases">
        <title>Draft genome sequence data and analysis of a Fermenting Bacterium, Soehngenia longevitae strain 1933PT, isolated from petroleum reservoir in Azerbaijan.</title>
        <authorList>
            <person name="Grouzdev D.S."/>
            <person name="Bidzhieva S.K."/>
            <person name="Sokolova D.S."/>
            <person name="Tourova T.P."/>
            <person name="Poltaraus A.B."/>
            <person name="Nazina T.N."/>
        </authorList>
    </citation>
    <scope>NUCLEOTIDE SEQUENCE [LARGE SCALE GENOMIC DNA]</scope>
    <source>
        <strain evidence="8 9">1933P</strain>
    </source>
</reference>
<dbReference type="GO" id="GO:0005829">
    <property type="term" value="C:cytosol"/>
    <property type="evidence" value="ECO:0007669"/>
    <property type="project" value="TreeGrafter"/>
</dbReference>
<evidence type="ECO:0000256" key="6">
    <source>
        <dbReference type="ARBA" id="ARBA00023002"/>
    </source>
</evidence>
<evidence type="ECO:0000313" key="8">
    <source>
        <dbReference type="EMBL" id="TFZ41517.1"/>
    </source>
</evidence>
<dbReference type="PANTHER" id="PTHR48069:SF3">
    <property type="entry name" value="DIHYDROFOLATE REDUCTASE"/>
    <property type="match status" value="1"/>
</dbReference>
<dbReference type="PROSITE" id="PS51330">
    <property type="entry name" value="DHFR_2"/>
    <property type="match status" value="1"/>
</dbReference>
<evidence type="ECO:0000256" key="4">
    <source>
        <dbReference type="ARBA" id="ARBA00022563"/>
    </source>
</evidence>
<comment type="pathway">
    <text evidence="1">Cofactor biosynthesis; tetrahydrofolate biosynthesis; 5,6,7,8-tetrahydrofolate from 7,8-dihydrofolate: step 1/1.</text>
</comment>
<dbReference type="AlphaFoldDB" id="A0A4Z0D9G1"/>
<dbReference type="Pfam" id="PF00186">
    <property type="entry name" value="DHFR_1"/>
    <property type="match status" value="1"/>
</dbReference>
<dbReference type="PRINTS" id="PR00070">
    <property type="entry name" value="DHFR"/>
</dbReference>
<evidence type="ECO:0000256" key="2">
    <source>
        <dbReference type="ARBA" id="ARBA00009539"/>
    </source>
</evidence>
<evidence type="ECO:0000256" key="3">
    <source>
        <dbReference type="ARBA" id="ARBA00012856"/>
    </source>
</evidence>
<organism evidence="8 9">
    <name type="scientific">Soehngenia longivitae</name>
    <dbReference type="NCBI Taxonomy" id="2562294"/>
    <lineage>
        <taxon>Bacteria</taxon>
        <taxon>Bacillati</taxon>
        <taxon>Bacillota</taxon>
        <taxon>Tissierellia</taxon>
        <taxon>Tissierellales</taxon>
        <taxon>Tissierellaceae</taxon>
        <taxon>Soehngenia</taxon>
    </lineage>
</organism>
<comment type="caution">
    <text evidence="8">The sequence shown here is derived from an EMBL/GenBank/DDBJ whole genome shotgun (WGS) entry which is preliminary data.</text>
</comment>
<dbReference type="OrthoDB" id="9804315at2"/>
<dbReference type="InterPro" id="IPR001796">
    <property type="entry name" value="DHFR_dom"/>
</dbReference>
<dbReference type="InterPro" id="IPR012259">
    <property type="entry name" value="DHFR"/>
</dbReference>
<evidence type="ECO:0000259" key="7">
    <source>
        <dbReference type="PROSITE" id="PS51330"/>
    </source>
</evidence>
<dbReference type="Proteomes" id="UP000298381">
    <property type="component" value="Unassembled WGS sequence"/>
</dbReference>
<keyword evidence="6" id="KW-0560">Oxidoreductase</keyword>